<dbReference type="EMBL" id="VMGN01000007">
    <property type="protein sequence ID" value="TSC94717.1"/>
    <property type="molecule type" value="Genomic_DNA"/>
</dbReference>
<dbReference type="PANTHER" id="PTHR34448">
    <property type="entry name" value="AMINOPEPTIDASE"/>
    <property type="match status" value="1"/>
</dbReference>
<dbReference type="GO" id="GO:0046872">
    <property type="term" value="F:metal ion binding"/>
    <property type="evidence" value="ECO:0007669"/>
    <property type="project" value="UniProtKB-KW"/>
</dbReference>
<protein>
    <submittedName>
        <fullName evidence="10">Aminopeptidase</fullName>
    </submittedName>
</protein>
<comment type="cofactor">
    <cofactor evidence="3">
        <name>Zn(2+)</name>
        <dbReference type="ChEBI" id="CHEBI:29105"/>
    </cofactor>
</comment>
<evidence type="ECO:0000256" key="8">
    <source>
        <dbReference type="ARBA" id="ARBA00022801"/>
    </source>
</evidence>
<accession>A0A554LPC2</accession>
<dbReference type="SUPFAM" id="SSF144052">
    <property type="entry name" value="Thermophilic metalloprotease-like"/>
    <property type="match status" value="1"/>
</dbReference>
<dbReference type="GO" id="GO:0008237">
    <property type="term" value="F:metallopeptidase activity"/>
    <property type="evidence" value="ECO:0007669"/>
    <property type="project" value="UniProtKB-KW"/>
</dbReference>
<evidence type="ECO:0000313" key="10">
    <source>
        <dbReference type="EMBL" id="TSC94717.1"/>
    </source>
</evidence>
<dbReference type="Pfam" id="PF02073">
    <property type="entry name" value="Peptidase_M29"/>
    <property type="match status" value="1"/>
</dbReference>
<keyword evidence="9" id="KW-0482">Metalloprotease</keyword>
<dbReference type="InterPro" id="IPR035097">
    <property type="entry name" value="M29_N-terminal"/>
</dbReference>
<dbReference type="GO" id="GO:0004177">
    <property type="term" value="F:aminopeptidase activity"/>
    <property type="evidence" value="ECO:0007669"/>
    <property type="project" value="UniProtKB-KW"/>
</dbReference>
<dbReference type="GO" id="GO:0006508">
    <property type="term" value="P:proteolysis"/>
    <property type="evidence" value="ECO:0007669"/>
    <property type="project" value="UniProtKB-KW"/>
</dbReference>
<keyword evidence="6" id="KW-0645">Protease</keyword>
<proteinExistence type="inferred from homology"/>
<dbReference type="Gene3D" id="3.40.1830.10">
    <property type="entry name" value="Thermophilic metalloprotease (M29)"/>
    <property type="match status" value="1"/>
</dbReference>
<comment type="cofactor">
    <cofactor evidence="1">
        <name>Co(2+)</name>
        <dbReference type="ChEBI" id="CHEBI:48828"/>
    </cofactor>
</comment>
<evidence type="ECO:0000256" key="2">
    <source>
        <dbReference type="ARBA" id="ARBA00001946"/>
    </source>
</evidence>
<dbReference type="Proteomes" id="UP000316495">
    <property type="component" value="Unassembled WGS sequence"/>
</dbReference>
<dbReference type="PANTHER" id="PTHR34448:SF1">
    <property type="entry name" value="BLL6088 PROTEIN"/>
    <property type="match status" value="1"/>
</dbReference>
<organism evidence="10 11">
    <name type="scientific">Candidatus Berkelbacteria bacterium Athens1014_28</name>
    <dbReference type="NCBI Taxonomy" id="2017145"/>
    <lineage>
        <taxon>Bacteria</taxon>
        <taxon>Candidatus Berkelbacteria</taxon>
    </lineage>
</organism>
<dbReference type="InterPro" id="IPR052170">
    <property type="entry name" value="M29_Exopeptidase"/>
</dbReference>
<evidence type="ECO:0000256" key="5">
    <source>
        <dbReference type="ARBA" id="ARBA00022438"/>
    </source>
</evidence>
<dbReference type="AlphaFoldDB" id="A0A554LPC2"/>
<keyword evidence="7" id="KW-0479">Metal-binding</keyword>
<gene>
    <name evidence="10" type="ORF">Athens101428_178</name>
</gene>
<comment type="cofactor">
    <cofactor evidence="2">
        <name>Mg(2+)</name>
        <dbReference type="ChEBI" id="CHEBI:18420"/>
    </cofactor>
</comment>
<evidence type="ECO:0000313" key="11">
    <source>
        <dbReference type="Proteomes" id="UP000316495"/>
    </source>
</evidence>
<keyword evidence="5 10" id="KW-0031">Aminopeptidase</keyword>
<comment type="caution">
    <text evidence="10">The sequence shown here is derived from an EMBL/GenBank/DDBJ whole genome shotgun (WGS) entry which is preliminary data.</text>
</comment>
<evidence type="ECO:0000256" key="3">
    <source>
        <dbReference type="ARBA" id="ARBA00001947"/>
    </source>
</evidence>
<comment type="similarity">
    <text evidence="4">Belongs to the peptidase M29 family.</text>
</comment>
<evidence type="ECO:0000256" key="1">
    <source>
        <dbReference type="ARBA" id="ARBA00001941"/>
    </source>
</evidence>
<dbReference type="InterPro" id="IPR000787">
    <property type="entry name" value="Peptidase_M29"/>
</dbReference>
<evidence type="ECO:0000256" key="9">
    <source>
        <dbReference type="ARBA" id="ARBA00023049"/>
    </source>
</evidence>
<evidence type="ECO:0000256" key="4">
    <source>
        <dbReference type="ARBA" id="ARBA00008236"/>
    </source>
</evidence>
<name>A0A554LPC2_9BACT</name>
<reference evidence="10 11" key="1">
    <citation type="submission" date="2017-07" db="EMBL/GenBank/DDBJ databases">
        <title>Mechanisms for carbon and nitrogen cycling indicate functional differentiation within the Candidate Phyla Radiation.</title>
        <authorList>
            <person name="Danczak R.E."/>
            <person name="Johnston M.D."/>
            <person name="Kenah C."/>
            <person name="Slattery M."/>
            <person name="Wrighton K.C."/>
            <person name="Wilkins M.J."/>
        </authorList>
    </citation>
    <scope>NUCLEOTIDE SEQUENCE [LARGE SCALE GENOMIC DNA]</scope>
    <source>
        <strain evidence="10">Athens1014_28</strain>
    </source>
</reference>
<keyword evidence="8" id="KW-0378">Hydrolase</keyword>
<evidence type="ECO:0000256" key="7">
    <source>
        <dbReference type="ARBA" id="ARBA00022723"/>
    </source>
</evidence>
<evidence type="ECO:0000256" key="6">
    <source>
        <dbReference type="ARBA" id="ARBA00022670"/>
    </source>
</evidence>
<sequence>MPIDNRTKKLAKIVVNYSLSVKHDENVVISGSIEASDFVVALYGEILKVSAHPILRLTLPELSHIFYKYAKNHHIEKYPEIFDYTVKNAQKYIGIDTESNTRELSSADPKKLARRGIITRPISDYIVNEKSKIRRVTVAYPCIALAQEAEMSLSEFEDFVFGATILDWKKLGEEIDK</sequence>